<dbReference type="OMA" id="KHERIPV"/>
<evidence type="ECO:0000256" key="5">
    <source>
        <dbReference type="ARBA" id="ARBA00022777"/>
    </source>
</evidence>
<dbReference type="FunFam" id="1.10.510.10:FF:000571">
    <property type="entry name" value="Maternal embryonic leucine zipper kinase"/>
    <property type="match status" value="1"/>
</dbReference>
<dbReference type="InParanoid" id="A0A077ZUT6"/>
<organism evidence="10 11">
    <name type="scientific">Stylonychia lemnae</name>
    <name type="common">Ciliate</name>
    <dbReference type="NCBI Taxonomy" id="5949"/>
    <lineage>
        <taxon>Eukaryota</taxon>
        <taxon>Sar</taxon>
        <taxon>Alveolata</taxon>
        <taxon>Ciliophora</taxon>
        <taxon>Intramacronucleata</taxon>
        <taxon>Spirotrichea</taxon>
        <taxon>Stichotrichia</taxon>
        <taxon>Sporadotrichida</taxon>
        <taxon>Oxytrichidae</taxon>
        <taxon>Stylonychinae</taxon>
        <taxon>Stylonychia</taxon>
    </lineage>
</organism>
<feature type="region of interest" description="Disordered" evidence="7">
    <location>
        <begin position="881"/>
        <end position="903"/>
    </location>
</feature>
<dbReference type="PANTHER" id="PTHR24346">
    <property type="entry name" value="MAP/MICROTUBULE AFFINITY-REGULATING KINASE"/>
    <property type="match status" value="1"/>
</dbReference>
<accession>A0A077ZUT6</accession>
<dbReference type="PROSITE" id="PS00108">
    <property type="entry name" value="PROTEIN_KINASE_ST"/>
    <property type="match status" value="1"/>
</dbReference>
<keyword evidence="11" id="KW-1185">Reference proteome</keyword>
<dbReference type="AlphaFoldDB" id="A0A077ZUT6"/>
<evidence type="ECO:0000256" key="6">
    <source>
        <dbReference type="ARBA" id="ARBA00022840"/>
    </source>
</evidence>
<dbReference type="OrthoDB" id="504170at2759"/>
<sequence length="903" mass="102560">MIIQKSDQKNQVRHLEREPLARLSKVAVKILEKDKIKDKKDVERITREIKILKKVRHPCVIQLYEIIETDKELFMVMEYSSGGELFEYIVQHQRLSEKQACKFYQELISGIEYLHKSGVCHRDLKPENLLLDFDKTLKIVDFGLSNLYERAETLKTACGSPCYAAPEMIAGKRYNGLQTDIWSSGVVLFAMVCGYLPFEDPKTSNLYKKILNADYQIPKFVSNDGRDLITKILNTDPEERFTIADIRAHPWFKQIQRVDKDNVGLFPGLKKMPIDDNLLEQILVEYGFEKDYSVKCLEANRHNHITATYHLIQKRNKRTQALRETIAPILNQSSATSTNLVDLKQQLRTSQQQHQKKPITNLNQTMPIATNPKINNMIDNSMAADSIPKHQRDMSVEDAPHSRLSELNRNNQVQVAPSNLTNGTNERQEIIASRINSNTSKSPDKYMIGNSLVVTLNDSNVTNNSYVQQNSQKKSFQNQFRATSKNQQSIFPSTTTATTANSYSDQRKSENSQQRKGNNYEPLIQGPPSLHQRFKSMNQAPQTTSIQQQQQLQQQSIQQNQNSSLYQAQNPLKLNLPLRYLKNNPQVLVGTKKQQLGNQTVNNWQQLDMNKTTTFNFQTIGTSKNNQRTATIQQNGQTDGSFQGSKKIRIPPQLFQGATKMNQTVTYAQENSTIMPNSKRGKTSSRDTSPENRRSDQYTIQGRGITPNNEYQTNANGSLNNKIFRQNYKNSTAPSNPYTSNQPFTPVGMVTPLPEANNRTNTALGYKQTNPNGGIMNNSMIVSTQMGELQAAQIIGRSRHSDRRESNSQQNQPSVGNQKRPQLNIDYQSIFNSAHHRGGSSVNGANNLNITELYGHYQSTKANKNQNQMATGQLFIPQSMKMDAQQKKQADNQQVRSQSVTVQ</sequence>
<name>A0A077ZUT6_STYLE</name>
<dbReference type="SUPFAM" id="SSF56112">
    <property type="entry name" value="Protein kinase-like (PK-like)"/>
    <property type="match status" value="1"/>
</dbReference>
<keyword evidence="4" id="KW-0547">Nucleotide-binding</keyword>
<gene>
    <name evidence="10" type="primary">Contig9136.g9775</name>
    <name evidence="10" type="ORF">STYLEM_1178</name>
</gene>
<dbReference type="GO" id="GO:0005524">
    <property type="term" value="F:ATP binding"/>
    <property type="evidence" value="ECO:0007669"/>
    <property type="project" value="UniProtKB-KW"/>
</dbReference>
<keyword evidence="6" id="KW-0067">ATP-binding</keyword>
<dbReference type="CDD" id="cd14335">
    <property type="entry name" value="UBA_SnRK1_plant"/>
    <property type="match status" value="1"/>
</dbReference>
<evidence type="ECO:0000256" key="3">
    <source>
        <dbReference type="ARBA" id="ARBA00022679"/>
    </source>
</evidence>
<feature type="domain" description="UBA" evidence="9">
    <location>
        <begin position="273"/>
        <end position="314"/>
    </location>
</feature>
<dbReference type="Gene3D" id="1.10.510.10">
    <property type="entry name" value="Transferase(Phosphotransferase) domain 1"/>
    <property type="match status" value="1"/>
</dbReference>
<feature type="compositionally biased region" description="Polar residues" evidence="7">
    <location>
        <begin position="807"/>
        <end position="820"/>
    </location>
</feature>
<evidence type="ECO:0000313" key="10">
    <source>
        <dbReference type="EMBL" id="CDW72221.1"/>
    </source>
</evidence>
<dbReference type="InterPro" id="IPR015940">
    <property type="entry name" value="UBA"/>
</dbReference>
<dbReference type="SMART" id="SM00220">
    <property type="entry name" value="S_TKc"/>
    <property type="match status" value="1"/>
</dbReference>
<proteinExistence type="predicted"/>
<dbReference type="PROSITE" id="PS50030">
    <property type="entry name" value="UBA"/>
    <property type="match status" value="1"/>
</dbReference>
<dbReference type="InterPro" id="IPR008271">
    <property type="entry name" value="Ser/Thr_kinase_AS"/>
</dbReference>
<evidence type="ECO:0000259" key="8">
    <source>
        <dbReference type="PROSITE" id="PS50011"/>
    </source>
</evidence>
<feature type="region of interest" description="Disordered" evidence="7">
    <location>
        <begin position="796"/>
        <end position="820"/>
    </location>
</feature>
<dbReference type="PROSITE" id="PS50011">
    <property type="entry name" value="PROTEIN_KINASE_DOM"/>
    <property type="match status" value="1"/>
</dbReference>
<evidence type="ECO:0000259" key="9">
    <source>
        <dbReference type="PROSITE" id="PS50030"/>
    </source>
</evidence>
<dbReference type="GO" id="GO:0004674">
    <property type="term" value="F:protein serine/threonine kinase activity"/>
    <property type="evidence" value="ECO:0007669"/>
    <property type="project" value="UniProtKB-KW"/>
</dbReference>
<dbReference type="Proteomes" id="UP000039865">
    <property type="component" value="Unassembled WGS sequence"/>
</dbReference>
<dbReference type="GO" id="GO:0035556">
    <property type="term" value="P:intracellular signal transduction"/>
    <property type="evidence" value="ECO:0007669"/>
    <property type="project" value="TreeGrafter"/>
</dbReference>
<feature type="compositionally biased region" description="Polar residues" evidence="7">
    <location>
        <begin position="481"/>
        <end position="493"/>
    </location>
</feature>
<dbReference type="EMBL" id="CCKQ01001120">
    <property type="protein sequence ID" value="CDW72221.1"/>
    <property type="molecule type" value="Genomic_DNA"/>
</dbReference>
<feature type="compositionally biased region" description="Basic and acidic residues" evidence="7">
    <location>
        <begin position="684"/>
        <end position="696"/>
    </location>
</feature>
<dbReference type="InterPro" id="IPR011009">
    <property type="entry name" value="Kinase-like_dom_sf"/>
</dbReference>
<feature type="region of interest" description="Disordered" evidence="7">
    <location>
        <begin position="467"/>
        <end position="558"/>
    </location>
</feature>
<keyword evidence="5 10" id="KW-0418">Kinase</keyword>
<evidence type="ECO:0000256" key="2">
    <source>
        <dbReference type="ARBA" id="ARBA00022527"/>
    </source>
</evidence>
<feature type="compositionally biased region" description="Low complexity" evidence="7">
    <location>
        <begin position="542"/>
        <end position="558"/>
    </location>
</feature>
<evidence type="ECO:0000256" key="1">
    <source>
        <dbReference type="ARBA" id="ARBA00011245"/>
    </source>
</evidence>
<comment type="subunit">
    <text evidence="1">Monomer.</text>
</comment>
<feature type="region of interest" description="Disordered" evidence="7">
    <location>
        <begin position="669"/>
        <end position="716"/>
    </location>
</feature>
<feature type="compositionally biased region" description="Low complexity" evidence="7">
    <location>
        <begin position="468"/>
        <end position="480"/>
    </location>
</feature>
<dbReference type="GO" id="GO:0005737">
    <property type="term" value="C:cytoplasm"/>
    <property type="evidence" value="ECO:0007669"/>
    <property type="project" value="TreeGrafter"/>
</dbReference>
<protein>
    <submittedName>
        <fullName evidence="10">Protein kinase domain containing protein</fullName>
    </submittedName>
</protein>
<evidence type="ECO:0000256" key="4">
    <source>
        <dbReference type="ARBA" id="ARBA00022741"/>
    </source>
</evidence>
<dbReference type="CDD" id="cd14003">
    <property type="entry name" value="STKc_AMPK-like"/>
    <property type="match status" value="1"/>
</dbReference>
<keyword evidence="3" id="KW-0808">Transferase</keyword>
<evidence type="ECO:0000256" key="7">
    <source>
        <dbReference type="SAM" id="MobiDB-lite"/>
    </source>
</evidence>
<dbReference type="PANTHER" id="PTHR24346:SF82">
    <property type="entry name" value="KP78A-RELATED"/>
    <property type="match status" value="1"/>
</dbReference>
<keyword evidence="2" id="KW-0723">Serine/threonine-protein kinase</keyword>
<evidence type="ECO:0000313" key="11">
    <source>
        <dbReference type="Proteomes" id="UP000039865"/>
    </source>
</evidence>
<dbReference type="InterPro" id="IPR000719">
    <property type="entry name" value="Prot_kinase_dom"/>
</dbReference>
<reference evidence="10 11" key="1">
    <citation type="submission" date="2014-06" db="EMBL/GenBank/DDBJ databases">
        <authorList>
            <person name="Swart Estienne"/>
        </authorList>
    </citation>
    <scope>NUCLEOTIDE SEQUENCE [LARGE SCALE GENOMIC DNA]</scope>
    <source>
        <strain evidence="10 11">130c</strain>
    </source>
</reference>
<feature type="compositionally biased region" description="Polar residues" evidence="7">
    <location>
        <begin position="706"/>
        <end position="716"/>
    </location>
</feature>
<feature type="domain" description="Protein kinase" evidence="8">
    <location>
        <begin position="1"/>
        <end position="252"/>
    </location>
</feature>
<dbReference type="Pfam" id="PF00069">
    <property type="entry name" value="Pkinase"/>
    <property type="match status" value="1"/>
</dbReference>